<dbReference type="Gene3D" id="3.30.1490.20">
    <property type="entry name" value="ATP-grasp fold, A domain"/>
    <property type="match status" value="1"/>
</dbReference>
<evidence type="ECO:0000256" key="12">
    <source>
        <dbReference type="HAMAP-Rule" id="MF_03221"/>
    </source>
</evidence>
<keyword evidence="6 12" id="KW-0460">Magnesium</keyword>
<accession>A0A7R9BKW3</accession>
<dbReference type="SUPFAM" id="SSF56059">
    <property type="entry name" value="Glutathione synthetase ATP-binding domain-like"/>
    <property type="match status" value="1"/>
</dbReference>
<dbReference type="SUPFAM" id="SSF55658">
    <property type="entry name" value="L9 N-domain-like"/>
    <property type="match status" value="1"/>
</dbReference>
<dbReference type="EMBL" id="CAJPEX010000834">
    <property type="protein sequence ID" value="CAG0917365.1"/>
    <property type="molecule type" value="Genomic_DNA"/>
</dbReference>
<dbReference type="NCBIfam" id="NF001913">
    <property type="entry name" value="PRK00696.1"/>
    <property type="match status" value="1"/>
</dbReference>
<comment type="cofactor">
    <cofactor evidence="12">
        <name>Mg(2+)</name>
        <dbReference type="ChEBI" id="CHEBI:18420"/>
    </cofactor>
    <text evidence="12">Binds 1 Mg(2+) ion per subunit.</text>
</comment>
<comment type="function">
    <text evidence="10 12">GTP-specific succinyl-CoA synthetase functions in the citric acid cycle (TCA), coupling the hydrolysis of succinyl-CoA to the synthesis of GTP and thus represents the only step of substrate-level phosphorylation in the TCA. The beta subunit provides nucleotide specificity of the enzyme and binds the substrate succinate, while the binding sites for coenzyme A and phosphate are found in the alpha subunit.</text>
</comment>
<evidence type="ECO:0000256" key="6">
    <source>
        <dbReference type="ARBA" id="ARBA00022842"/>
    </source>
</evidence>
<keyword evidence="7 12" id="KW-0496">Mitochondrion</keyword>
<keyword evidence="2 12" id="KW-0816">Tricarboxylic acid cycle</keyword>
<feature type="binding site" evidence="12">
    <location>
        <position position="45"/>
    </location>
    <ligand>
        <name>GTP</name>
        <dbReference type="ChEBI" id="CHEBI:37565"/>
    </ligand>
</feature>
<dbReference type="GO" id="GO:0000287">
    <property type="term" value="F:magnesium ion binding"/>
    <property type="evidence" value="ECO:0007669"/>
    <property type="project" value="UniProtKB-UniRule"/>
</dbReference>
<dbReference type="GO" id="GO:0005524">
    <property type="term" value="F:ATP binding"/>
    <property type="evidence" value="ECO:0007669"/>
    <property type="project" value="InterPro"/>
</dbReference>
<evidence type="ECO:0000313" key="14">
    <source>
        <dbReference type="EMBL" id="CAD7277213.1"/>
    </source>
</evidence>
<feature type="domain" description="TATA box binding protein associated factor (TAF) histone-like fold" evidence="13">
    <location>
        <begin position="436"/>
        <end position="501"/>
    </location>
</feature>
<protein>
    <recommendedName>
        <fullName evidence="12">Succinate--CoA ligase [GDP-forming] subunit beta, mitochondrial</fullName>
        <ecNumber evidence="12">6.2.1.4</ecNumber>
    </recommendedName>
    <alternativeName>
        <fullName evidence="12">GTP-specific succinyl-CoA synthetase subunit beta</fullName>
        <shortName evidence="12">G-SCS</shortName>
        <shortName evidence="12">GTPSCS</shortName>
    </alternativeName>
    <alternativeName>
        <fullName evidence="12">Succinyl-CoA synthetase beta-G chain</fullName>
        <shortName evidence="12">SCS-betaG</shortName>
    </alternativeName>
</protein>
<organism evidence="14">
    <name type="scientific">Notodromas monacha</name>
    <dbReference type="NCBI Taxonomy" id="399045"/>
    <lineage>
        <taxon>Eukaryota</taxon>
        <taxon>Metazoa</taxon>
        <taxon>Ecdysozoa</taxon>
        <taxon>Arthropoda</taxon>
        <taxon>Crustacea</taxon>
        <taxon>Oligostraca</taxon>
        <taxon>Ostracoda</taxon>
        <taxon>Podocopa</taxon>
        <taxon>Podocopida</taxon>
        <taxon>Cypridocopina</taxon>
        <taxon>Cypridoidea</taxon>
        <taxon>Cyprididae</taxon>
        <taxon>Notodromas</taxon>
    </lineage>
</organism>
<dbReference type="FunFam" id="3.30.470.20:FF:000002">
    <property type="entry name" value="Succinate--CoA ligase [ADP-forming] subunit beta"/>
    <property type="match status" value="1"/>
</dbReference>
<keyword evidence="4 12" id="KW-0479">Metal-binding</keyword>
<evidence type="ECO:0000256" key="3">
    <source>
        <dbReference type="ARBA" id="ARBA00022598"/>
    </source>
</evidence>
<dbReference type="InterPro" id="IPR034722">
    <property type="entry name" value="Succ_CoA_betaG_euk"/>
</dbReference>
<feature type="binding site" evidence="12">
    <location>
        <begin position="78"/>
        <end position="80"/>
    </location>
    <ligand>
        <name>GTP</name>
        <dbReference type="ChEBI" id="CHEBI:37565"/>
    </ligand>
</feature>
<evidence type="ECO:0000313" key="15">
    <source>
        <dbReference type="Proteomes" id="UP000678499"/>
    </source>
</evidence>
<dbReference type="AlphaFoldDB" id="A0A7R9BKW3"/>
<dbReference type="Gene3D" id="3.40.970.10">
    <property type="entry name" value="Ribonuclease H1, N-terminal domain"/>
    <property type="match status" value="1"/>
</dbReference>
<comment type="catalytic activity">
    <reaction evidence="9 12">
        <text>GTP + succinate + CoA = succinyl-CoA + GDP + phosphate</text>
        <dbReference type="Rhea" id="RHEA:22120"/>
        <dbReference type="ChEBI" id="CHEBI:30031"/>
        <dbReference type="ChEBI" id="CHEBI:37565"/>
        <dbReference type="ChEBI" id="CHEBI:43474"/>
        <dbReference type="ChEBI" id="CHEBI:57287"/>
        <dbReference type="ChEBI" id="CHEBI:57292"/>
        <dbReference type="ChEBI" id="CHEBI:58189"/>
        <dbReference type="EC" id="6.2.1.4"/>
    </reaction>
</comment>
<dbReference type="PANTHER" id="PTHR11815:SF10">
    <property type="entry name" value="SUCCINATE--COA LIGASE [GDP-FORMING] SUBUNIT BETA, MITOCHONDRIAL"/>
    <property type="match status" value="1"/>
</dbReference>
<dbReference type="HAMAP" id="MF_00558">
    <property type="entry name" value="Succ_CoA_beta"/>
    <property type="match status" value="1"/>
</dbReference>
<dbReference type="GO" id="GO:0006104">
    <property type="term" value="P:succinyl-CoA metabolic process"/>
    <property type="evidence" value="ECO:0007669"/>
    <property type="project" value="InterPro"/>
</dbReference>
<dbReference type="GO" id="GO:0004776">
    <property type="term" value="F:succinate-CoA ligase (GDP-forming) activity"/>
    <property type="evidence" value="ECO:0007669"/>
    <property type="project" value="UniProtKB-EC"/>
</dbReference>
<dbReference type="InterPro" id="IPR037056">
    <property type="entry name" value="RNase_H1_N_sf"/>
</dbReference>
<dbReference type="CDD" id="cd22932">
    <property type="entry name" value="HFD_TAF6L"/>
    <property type="match status" value="1"/>
</dbReference>
<dbReference type="InterPro" id="IPR009027">
    <property type="entry name" value="Ribosomal_bL9/RNase_H1_N"/>
</dbReference>
<dbReference type="InterPro" id="IPR005809">
    <property type="entry name" value="Succ_CoA_ligase-like_bsu"/>
</dbReference>
<evidence type="ECO:0000256" key="5">
    <source>
        <dbReference type="ARBA" id="ARBA00022741"/>
    </source>
</evidence>
<keyword evidence="3 12" id="KW-0436">Ligase</keyword>
<feature type="site" description="Important for substrate specificity" evidence="12">
    <location>
        <position position="67"/>
    </location>
</feature>
<feature type="binding site" evidence="12">
    <location>
        <begin position="353"/>
        <end position="355"/>
    </location>
    <ligand>
        <name>substrate</name>
        <note>ligand shared with subunit alpha</note>
    </ligand>
</feature>
<dbReference type="InterPro" id="IPR013815">
    <property type="entry name" value="ATP_grasp_subdomain_1"/>
</dbReference>
<dbReference type="Pfam" id="PF08442">
    <property type="entry name" value="ATP-grasp_2"/>
    <property type="match status" value="1"/>
</dbReference>
<dbReference type="OrthoDB" id="1552at2759"/>
<feature type="binding site" evidence="12">
    <location>
        <position position="296"/>
    </location>
    <ligand>
        <name>substrate</name>
        <note>ligand shared with subunit alpha</note>
    </ligand>
</feature>
<dbReference type="GO" id="GO:0004775">
    <property type="term" value="F:succinate-CoA ligase (ADP-forming) activity"/>
    <property type="evidence" value="ECO:0007669"/>
    <property type="project" value="UniProtKB-UniRule"/>
</dbReference>
<dbReference type="Pfam" id="PF01693">
    <property type="entry name" value="Cauli_VI"/>
    <property type="match status" value="1"/>
</dbReference>
<dbReference type="InterPro" id="IPR017866">
    <property type="entry name" value="Succ-CoA_synthase_bsu_CS"/>
</dbReference>
<comment type="pathway">
    <text evidence="1 12">Carbohydrate metabolism; tricarboxylic acid cycle; succinate from succinyl-CoA (ligase route): step 1/1.</text>
</comment>
<comment type="subunit">
    <text evidence="11 12">Heterodimer of an alpha and a beta subunit. The beta subunit determines specificity for GTP.</text>
</comment>
<evidence type="ECO:0000259" key="13">
    <source>
        <dbReference type="SMART" id="SM00803"/>
    </source>
</evidence>
<dbReference type="GO" id="GO:0046982">
    <property type="term" value="F:protein heterodimerization activity"/>
    <property type="evidence" value="ECO:0007669"/>
    <property type="project" value="InterPro"/>
</dbReference>
<keyword evidence="5 12" id="KW-0547">Nucleotide-binding</keyword>
<dbReference type="InterPro" id="IPR013650">
    <property type="entry name" value="ATP-grasp_succ-CoA_synth-type"/>
</dbReference>
<dbReference type="UniPathway" id="UPA00223">
    <property type="reaction ID" value="UER00999"/>
</dbReference>
<comment type="similarity">
    <text evidence="12">Belongs to the succinate/malate CoA ligase beta subunit family. GTP-specific subunit beta subfamily.</text>
</comment>
<evidence type="ECO:0000256" key="4">
    <source>
        <dbReference type="ARBA" id="ARBA00022723"/>
    </source>
</evidence>
<dbReference type="PANTHER" id="PTHR11815">
    <property type="entry name" value="SUCCINYL-COA SYNTHETASE BETA CHAIN"/>
    <property type="match status" value="1"/>
</dbReference>
<dbReference type="FunFam" id="3.40.50.261:FF:000001">
    <property type="entry name" value="Succinate--CoA ligase [ADP-forming] subunit beta"/>
    <property type="match status" value="1"/>
</dbReference>
<dbReference type="InterPro" id="IPR009072">
    <property type="entry name" value="Histone-fold"/>
</dbReference>
<evidence type="ECO:0000256" key="8">
    <source>
        <dbReference type="ARBA" id="ARBA00023134"/>
    </source>
</evidence>
<dbReference type="GO" id="GO:0006099">
    <property type="term" value="P:tricarboxylic acid cycle"/>
    <property type="evidence" value="ECO:0007669"/>
    <property type="project" value="UniProtKB-UniRule"/>
</dbReference>
<dbReference type="InterPro" id="IPR005811">
    <property type="entry name" value="SUCC_ACL_C"/>
</dbReference>
<dbReference type="Gene3D" id="3.40.50.261">
    <property type="entry name" value="Succinyl-CoA synthetase domains"/>
    <property type="match status" value="1"/>
</dbReference>
<feature type="site" description="Important for substrate specificity" evidence="12">
    <location>
        <position position="135"/>
    </location>
</feature>
<evidence type="ECO:0000256" key="10">
    <source>
        <dbReference type="ARBA" id="ARBA00053833"/>
    </source>
</evidence>
<evidence type="ECO:0000256" key="9">
    <source>
        <dbReference type="ARBA" id="ARBA00052879"/>
    </source>
</evidence>
<dbReference type="InterPro" id="IPR011320">
    <property type="entry name" value="RNase_H1_N"/>
</dbReference>
<dbReference type="Gene3D" id="1.10.20.10">
    <property type="entry name" value="Histone, subunit A"/>
    <property type="match status" value="1"/>
</dbReference>
<dbReference type="Proteomes" id="UP000678499">
    <property type="component" value="Unassembled WGS sequence"/>
</dbReference>
<dbReference type="InterPro" id="IPR016102">
    <property type="entry name" value="Succinyl-CoA_synth-like"/>
</dbReference>
<dbReference type="GO" id="GO:0005739">
    <property type="term" value="C:mitochondrion"/>
    <property type="evidence" value="ECO:0007669"/>
    <property type="project" value="UniProtKB-SubCell"/>
</dbReference>
<dbReference type="GO" id="GO:0005525">
    <property type="term" value="F:GTP binding"/>
    <property type="evidence" value="ECO:0007669"/>
    <property type="project" value="UniProtKB-UniRule"/>
</dbReference>
<dbReference type="FunFam" id="3.30.1490.20:FF:000004">
    <property type="entry name" value="Succinate--CoA ligase [ADP-forming] subunit beta, mitochondrial"/>
    <property type="match status" value="1"/>
</dbReference>
<dbReference type="NCBIfam" id="TIGR01016">
    <property type="entry name" value="sucCoAbeta"/>
    <property type="match status" value="1"/>
</dbReference>
<dbReference type="GO" id="GO:0042709">
    <property type="term" value="C:succinate-CoA ligase complex"/>
    <property type="evidence" value="ECO:0007669"/>
    <property type="project" value="TreeGrafter"/>
</dbReference>
<dbReference type="HAMAP" id="MF_03221">
    <property type="entry name" value="Succ_CoA_betaG_euk"/>
    <property type="match status" value="1"/>
</dbReference>
<evidence type="ECO:0000256" key="11">
    <source>
        <dbReference type="ARBA" id="ARBA00063570"/>
    </source>
</evidence>
<reference evidence="14" key="1">
    <citation type="submission" date="2020-11" db="EMBL/GenBank/DDBJ databases">
        <authorList>
            <person name="Tran Van P."/>
        </authorList>
    </citation>
    <scope>NUCLEOTIDE SEQUENCE</scope>
</reference>
<proteinExistence type="inferred from homology"/>
<dbReference type="SUPFAM" id="SSF52210">
    <property type="entry name" value="Succinyl-CoA synthetase domains"/>
    <property type="match status" value="1"/>
</dbReference>
<evidence type="ECO:0000256" key="2">
    <source>
        <dbReference type="ARBA" id="ARBA00022532"/>
    </source>
</evidence>
<name>A0A7R9BKW3_9CRUS</name>
<dbReference type="Pfam" id="PF00549">
    <property type="entry name" value="Ligase_CoA"/>
    <property type="match status" value="1"/>
</dbReference>
<keyword evidence="15" id="KW-1185">Reference proteome</keyword>
<dbReference type="EMBL" id="OA882871">
    <property type="protein sequence ID" value="CAD7277213.1"/>
    <property type="molecule type" value="Genomic_DNA"/>
</dbReference>
<dbReference type="Pfam" id="PF02969">
    <property type="entry name" value="TAF"/>
    <property type="match status" value="1"/>
</dbReference>
<comment type="subcellular location">
    <subcellularLocation>
        <location evidence="12">Mitochondrion</location>
    </subcellularLocation>
</comment>
<keyword evidence="8 12" id="KW-0342">GTP-binding</keyword>
<evidence type="ECO:0000256" key="7">
    <source>
        <dbReference type="ARBA" id="ARBA00023128"/>
    </source>
</evidence>
<feature type="binding site" evidence="12">
    <location>
        <position position="134"/>
    </location>
    <ligand>
        <name>GTP</name>
        <dbReference type="ChEBI" id="CHEBI:37565"/>
    </ligand>
</feature>
<feature type="binding site" evidence="12">
    <location>
        <position position="231"/>
    </location>
    <ligand>
        <name>Mg(2+)</name>
        <dbReference type="ChEBI" id="CHEBI:18420"/>
    </ligand>
</feature>
<dbReference type="PROSITE" id="PS01217">
    <property type="entry name" value="SUCCINYL_COA_LIG_3"/>
    <property type="match status" value="1"/>
</dbReference>
<feature type="binding site" evidence="12">
    <location>
        <position position="245"/>
    </location>
    <ligand>
        <name>Mg(2+)</name>
        <dbReference type="ChEBI" id="CHEBI:18420"/>
    </ligand>
</feature>
<evidence type="ECO:0000256" key="1">
    <source>
        <dbReference type="ARBA" id="ARBA00005064"/>
    </source>
</evidence>
<dbReference type="InterPro" id="IPR004823">
    <property type="entry name" value="TAF_TATA-bd_Histone-like_dom"/>
</dbReference>
<dbReference type="Gene3D" id="3.30.470.20">
    <property type="entry name" value="ATP-grasp fold, B domain"/>
    <property type="match status" value="1"/>
</dbReference>
<dbReference type="EC" id="6.2.1.4" evidence="12"/>
<sequence length="1055" mass="118104">MLASLRKAVNSPRASCAVLQQTLRRLSLLEYQSKDLLAQHGVSVQKFRTAGSPKDAEQISREFRADEYVIKAQILAGGRGKGVFDTGFKGGVHLTKKPEEVPGLVNEMLGHKLITKQTPKDGIPVTKVMVAESVDITREVYVCILLDRSRDGPIIIASPAGGMDIEGVAEKTPHLIKTFPVPLNGPLSETIASEVVKFLQFESSRAPAAVRELQALWNLFTAVDATQVEINPLAETKDGRVVAVDAKINFDDNAEFRQREIFSLEDAEEKDPREVQAEAFKLNYIGMDGNIGCLVNGAGLAMATMDIVKLHGGNPANFLDVGGSVQEDQVYEAFRLLTSDSRVEAILVNVFAGIVNCATIAKGIVKASKTIGLSVPLVVRLEGTNVDEARRILAESEMTIVMAHDLDDAAKKAVESTQERKMHSSTNSKSEERKFAMIREKTIQLICGSAGYDVDEKAYGLIAGDLSYRIRDLIYTSKIFMRSANRKKLTVDDINRTLKLKHFPSILGHSSKDTPVFKHVEQGGFYFTEDSFVKLVDLAFDKTPFFFHGPSHVQTRWLDHGSPESDFRSSPIKVQQLDQKPPLVENREMNLGDELLEMYQTAISVVLSAELTDVEGEAIVCPILELLMQPHNPPDSVEDIHLRSKCLRVLSTLMHATCNGASVRESMVHAKLQNYFDLPTENHRGISRVLGVYTTLSPTYVLKDIARTAIDHMDHILSMFPSLYSESPDISCAFADAVGELKLCLYSVYKHLLPEALDDLYIGPGVHKYSLESVEFTRPADLLSSFYDFFYGTFGDGMLHLLLPLLIPQESYAKEIVRPRRRKVPEEPRMTRYKSAFATWRTKFICEPGQWFERCERRSWFVTVNFVGAKSKPPEKLRCPRNRLNHPVQFFGYPKGRCPKVDWKPLPQLPMGAEKRFCESLRCPPAKNMFDHFYAVIRGHNPGIYYCWEDCQEEIAGFVGAHYVKCFTLEDAEAIFYEPDPVRGRSRPPYRRYPFPGACKQPWIPPRILRGGRSAENGVFDFTDDGYAVCYADGSCMGRLKNAGVGVWFGDDHVA</sequence>
<gene>
    <name evidence="14" type="ORF">NMOB1V02_LOCUS4949</name>
</gene>
<dbReference type="SUPFAM" id="SSF47113">
    <property type="entry name" value="Histone-fold"/>
    <property type="match status" value="1"/>
</dbReference>
<dbReference type="SMART" id="SM00803">
    <property type="entry name" value="TAF"/>
    <property type="match status" value="1"/>
</dbReference>